<keyword evidence="2" id="KW-0808">Transferase</keyword>
<keyword evidence="2" id="KW-0418">Kinase</keyword>
<dbReference type="EMBL" id="LR728010">
    <property type="protein sequence ID" value="VWO99921.1"/>
    <property type="molecule type" value="Genomic_DNA"/>
</dbReference>
<dbReference type="AlphaFoldDB" id="A0A5K1K2H8"/>
<accession>A0A5K1K2H8</accession>
<dbReference type="EC" id="2.7.11.1" evidence="2"/>
<sequence length="171" mass="19009">MATLTAMPTPTAQLSPPPASNAFARKAGFVDVTFGPRRITFSEPVPPHPPCSPSSYDPRPLGVRMREIHAHGPARVRRWVDAGDERPLAPFVDQQVHEIIVAIWAPDKTGGWKHYFRAIPISKAYKTDRKDGLALAVVVEFTQLCPEYLKYRLVALNRISGNAYWAELGHA</sequence>
<dbReference type="GO" id="GO:0004674">
    <property type="term" value="F:protein serine/threonine kinase activity"/>
    <property type="evidence" value="ECO:0007669"/>
    <property type="project" value="UniProtKB-EC"/>
</dbReference>
<feature type="compositionally biased region" description="Low complexity" evidence="1">
    <location>
        <begin position="1"/>
        <end position="12"/>
    </location>
</feature>
<evidence type="ECO:0000313" key="2">
    <source>
        <dbReference type="EMBL" id="VWO99921.1"/>
    </source>
</evidence>
<protein>
    <submittedName>
        <fullName evidence="2">Serine/threonine-protein kinase SMU1 (EC)</fullName>
        <ecNumber evidence="2">2.7.11.1</ecNumber>
    </submittedName>
</protein>
<evidence type="ECO:0000256" key="1">
    <source>
        <dbReference type="SAM" id="MobiDB-lite"/>
    </source>
</evidence>
<proteinExistence type="predicted"/>
<gene>
    <name evidence="2" type="primary">Q4P5N0</name>
</gene>
<organism evidence="2">
    <name type="scientific">Ganoderma boninense</name>
    <dbReference type="NCBI Taxonomy" id="34458"/>
    <lineage>
        <taxon>Eukaryota</taxon>
        <taxon>Fungi</taxon>
        <taxon>Dikarya</taxon>
        <taxon>Basidiomycota</taxon>
        <taxon>Agaricomycotina</taxon>
        <taxon>Agaricomycetes</taxon>
        <taxon>Polyporales</taxon>
        <taxon>Polyporaceae</taxon>
        <taxon>Ganoderma</taxon>
    </lineage>
</organism>
<feature type="region of interest" description="Disordered" evidence="1">
    <location>
        <begin position="1"/>
        <end position="20"/>
    </location>
</feature>
<name>A0A5K1K2H8_9APHY</name>
<reference evidence="2" key="1">
    <citation type="submission" date="2019-10" db="EMBL/GenBank/DDBJ databases">
        <authorList>
            <person name="Nor Muhammad N."/>
        </authorList>
    </citation>
    <scope>NUCLEOTIDE SEQUENCE</scope>
</reference>